<protein>
    <recommendedName>
        <fullName evidence="2">4Fe-4S ferredoxin-type domain-containing protein</fullName>
    </recommendedName>
</protein>
<reference evidence="1" key="1">
    <citation type="journal article" date="2020" name="mSystems">
        <title>Genome- and Community-Level Interaction Insights into Carbon Utilization and Element Cycling Functions of Hydrothermarchaeota in Hydrothermal Sediment.</title>
        <authorList>
            <person name="Zhou Z."/>
            <person name="Liu Y."/>
            <person name="Xu W."/>
            <person name="Pan J."/>
            <person name="Luo Z.H."/>
            <person name="Li M."/>
        </authorList>
    </citation>
    <scope>NUCLEOTIDE SEQUENCE [LARGE SCALE GENOMIC DNA]</scope>
    <source>
        <strain evidence="1">SpSt-769</strain>
    </source>
</reference>
<gene>
    <name evidence="1" type="ORF">ENV54_04150</name>
</gene>
<proteinExistence type="predicted"/>
<accession>A0A7C4EU87</accession>
<evidence type="ECO:0008006" key="2">
    <source>
        <dbReference type="Google" id="ProtNLM"/>
    </source>
</evidence>
<dbReference type="EMBL" id="DTGT01000131">
    <property type="protein sequence ID" value="HGH60473.1"/>
    <property type="molecule type" value="Genomic_DNA"/>
</dbReference>
<comment type="caution">
    <text evidence="1">The sequence shown here is derived from an EMBL/GenBank/DDBJ whole genome shotgun (WGS) entry which is preliminary data.</text>
</comment>
<dbReference type="AlphaFoldDB" id="A0A7C4EU87"/>
<organism evidence="1">
    <name type="scientific">Desulfomonile tiedjei</name>
    <dbReference type="NCBI Taxonomy" id="2358"/>
    <lineage>
        <taxon>Bacteria</taxon>
        <taxon>Pseudomonadati</taxon>
        <taxon>Thermodesulfobacteriota</taxon>
        <taxon>Desulfomonilia</taxon>
        <taxon>Desulfomonilales</taxon>
        <taxon>Desulfomonilaceae</taxon>
        <taxon>Desulfomonile</taxon>
    </lineage>
</organism>
<name>A0A7C4EU87_9BACT</name>
<sequence length="96" mass="10780">MGQQILEFKTRKMKIFINYDQCIAAAGNSSTPACGFACVKACRLYGRNILKIENNRPVLAVTEPKEIERLDNECMSCEYHCQQKGSGCIHIDVHIA</sequence>
<evidence type="ECO:0000313" key="1">
    <source>
        <dbReference type="EMBL" id="HGH60473.1"/>
    </source>
</evidence>